<dbReference type="GO" id="GO:0005525">
    <property type="term" value="F:GTP binding"/>
    <property type="evidence" value="ECO:0007669"/>
    <property type="project" value="UniProtKB-KW"/>
</dbReference>
<keyword evidence="3" id="KW-0648">Protein biosynthesis</keyword>
<dbReference type="InterPro" id="IPR053905">
    <property type="entry name" value="EF-G-like_DII"/>
</dbReference>
<proteinExistence type="predicted"/>
<dbReference type="PRINTS" id="PR00315">
    <property type="entry name" value="ELONGATNFCT"/>
</dbReference>
<dbReference type="NCBIfam" id="NF033148">
    <property type="entry name" value="tet_protect_M_W"/>
    <property type="match status" value="1"/>
</dbReference>
<dbReference type="Pfam" id="PF00009">
    <property type="entry name" value="GTP_EFTU"/>
    <property type="match status" value="1"/>
</dbReference>
<dbReference type="GO" id="GO:0003924">
    <property type="term" value="F:GTPase activity"/>
    <property type="evidence" value="ECO:0007669"/>
    <property type="project" value="InterPro"/>
</dbReference>
<dbReference type="InterPro" id="IPR014721">
    <property type="entry name" value="Ribsml_uS5_D2-typ_fold_subgr"/>
</dbReference>
<dbReference type="CDD" id="cd16258">
    <property type="entry name" value="Tet_III"/>
    <property type="match status" value="1"/>
</dbReference>
<dbReference type="CDD" id="cd03690">
    <property type="entry name" value="Tet_II"/>
    <property type="match status" value="1"/>
</dbReference>
<evidence type="ECO:0000259" key="6">
    <source>
        <dbReference type="PROSITE" id="PS51722"/>
    </source>
</evidence>
<evidence type="ECO:0000313" key="7">
    <source>
        <dbReference type="EMBL" id="QID25294.1"/>
    </source>
</evidence>
<evidence type="ECO:0000256" key="3">
    <source>
        <dbReference type="ARBA" id="ARBA00022917"/>
    </source>
</evidence>
<dbReference type="InterPro" id="IPR035647">
    <property type="entry name" value="EFG_III/V"/>
</dbReference>
<dbReference type="InterPro" id="IPR035650">
    <property type="entry name" value="Tet_C"/>
</dbReference>
<dbReference type="InterPro" id="IPR009000">
    <property type="entry name" value="Transl_B-barrel_sf"/>
</dbReference>
<dbReference type="InterPro" id="IPR020568">
    <property type="entry name" value="Ribosomal_Su5_D2-typ_SF"/>
</dbReference>
<comment type="function">
    <text evidence="1">Abolishes the inhibitory effect of tetracyclin on protein synthesis by a non-covalent modification of the ribosomes.</text>
</comment>
<dbReference type="InterPro" id="IPR005225">
    <property type="entry name" value="Small_GTP-bd"/>
</dbReference>
<dbReference type="Gene3D" id="3.30.230.10">
    <property type="match status" value="1"/>
</dbReference>
<dbReference type="EMBL" id="MK211796">
    <property type="protein sequence ID" value="QID25294.1"/>
    <property type="molecule type" value="Genomic_DNA"/>
</dbReference>
<dbReference type="Pfam" id="PF22042">
    <property type="entry name" value="EF-G_D2"/>
    <property type="match status" value="1"/>
</dbReference>
<dbReference type="SUPFAM" id="SSF50447">
    <property type="entry name" value="Translation proteins"/>
    <property type="match status" value="1"/>
</dbReference>
<evidence type="ECO:0000256" key="1">
    <source>
        <dbReference type="ARBA" id="ARBA00003987"/>
    </source>
</evidence>
<keyword evidence="2" id="KW-0547">Nucleotide-binding</keyword>
<dbReference type="PANTHER" id="PTHR43261">
    <property type="entry name" value="TRANSLATION ELONGATION FACTOR G-RELATED"/>
    <property type="match status" value="1"/>
</dbReference>
<dbReference type="PRINTS" id="PR01037">
    <property type="entry name" value="TCRTETOQM"/>
</dbReference>
<dbReference type="Gene3D" id="2.40.30.10">
    <property type="entry name" value="Translation factors"/>
    <property type="match status" value="1"/>
</dbReference>
<dbReference type="Gene3D" id="3.30.70.870">
    <property type="entry name" value="Elongation Factor G (Translational Gtpase), domain 3"/>
    <property type="match status" value="1"/>
</dbReference>
<keyword evidence="5" id="KW-0046">Antibiotic resistance</keyword>
<dbReference type="PROSITE" id="PS51722">
    <property type="entry name" value="G_TR_2"/>
    <property type="match status" value="1"/>
</dbReference>
<dbReference type="GO" id="GO:0006412">
    <property type="term" value="P:translation"/>
    <property type="evidence" value="ECO:0007669"/>
    <property type="project" value="UniProtKB-KW"/>
</dbReference>
<dbReference type="InterPro" id="IPR005517">
    <property type="entry name" value="Transl_elong_EFG/EF2_IV"/>
</dbReference>
<dbReference type="CDD" id="cd04168">
    <property type="entry name" value="TetM_like"/>
    <property type="match status" value="1"/>
</dbReference>
<evidence type="ECO:0000256" key="2">
    <source>
        <dbReference type="ARBA" id="ARBA00022741"/>
    </source>
</evidence>
<dbReference type="Pfam" id="PF03764">
    <property type="entry name" value="EFG_IV"/>
    <property type="match status" value="1"/>
</dbReference>
<dbReference type="InterPro" id="IPR041095">
    <property type="entry name" value="EFG_II"/>
</dbReference>
<gene>
    <name evidence="7" type="ORF">YS201-GM000017</name>
</gene>
<dbReference type="SUPFAM" id="SSF54211">
    <property type="entry name" value="Ribosomal protein S5 domain 2-like"/>
    <property type="match status" value="1"/>
</dbReference>
<feature type="domain" description="Tr-type G" evidence="6">
    <location>
        <begin position="24"/>
        <end position="267"/>
    </location>
</feature>
<organism evidence="7">
    <name type="scientific">Streptococcus suis</name>
    <dbReference type="NCBI Taxonomy" id="1307"/>
    <lineage>
        <taxon>Bacteria</taxon>
        <taxon>Bacillati</taxon>
        <taxon>Bacillota</taxon>
        <taxon>Bacilli</taxon>
        <taxon>Lactobacillales</taxon>
        <taxon>Streptococcaceae</taxon>
        <taxon>Streptococcus</taxon>
    </lineage>
</organism>
<dbReference type="NCBIfam" id="TIGR00231">
    <property type="entry name" value="small_GTP"/>
    <property type="match status" value="1"/>
</dbReference>
<dbReference type="NCBIfam" id="NF012153">
    <property type="entry name" value="tet_protect"/>
    <property type="match status" value="1"/>
</dbReference>
<keyword evidence="4" id="KW-0342">GTP-binding</keyword>
<dbReference type="Gene3D" id="3.30.70.240">
    <property type="match status" value="1"/>
</dbReference>
<dbReference type="InterPro" id="IPR027417">
    <property type="entry name" value="P-loop_NTPase"/>
</dbReference>
<dbReference type="Pfam" id="PF14492">
    <property type="entry name" value="EFG_III"/>
    <property type="match status" value="1"/>
</dbReference>
<protein>
    <submittedName>
        <fullName evidence="7">Tet(O)</fullName>
    </submittedName>
</protein>
<dbReference type="PANTHER" id="PTHR43261:SF1">
    <property type="entry name" value="RIBOSOME-RELEASING FACTOR 2, MITOCHONDRIAL"/>
    <property type="match status" value="1"/>
</dbReference>
<name>A0A6G6ATM5_STRSU</name>
<dbReference type="Gene3D" id="3.40.50.300">
    <property type="entry name" value="P-loop containing nucleotide triphosphate hydrolases"/>
    <property type="match status" value="1"/>
</dbReference>
<accession>A0A6G6ATM5</accession>
<dbReference type="SUPFAM" id="SSF54980">
    <property type="entry name" value="EF-G C-terminal domain-like"/>
    <property type="match status" value="2"/>
</dbReference>
<dbReference type="CDD" id="cd03711">
    <property type="entry name" value="Tet_C"/>
    <property type="match status" value="1"/>
</dbReference>
<evidence type="ECO:0000256" key="4">
    <source>
        <dbReference type="ARBA" id="ARBA00023134"/>
    </source>
</evidence>
<reference evidence="7" key="1">
    <citation type="submission" date="2018-11" db="EMBL/GenBank/DDBJ databases">
        <title>Characterization of mobile element carrying drug resistance determinants of Streptococcus suis from China.</title>
        <authorList>
            <person name="Zheng H."/>
        </authorList>
    </citation>
    <scope>NUCLEOTIDE SEQUENCE</scope>
</reference>
<dbReference type="AlphaFoldDB" id="A0A6G6ATM5"/>
<sequence>MIGVFITGYFYALFWVLSVDRNHMKIINLGILAHVDAGKTTLTESLLYTSGAIAEPGSVDKGTTRTDTMNLERQRGITIQTAVTSFQWEDVKVNIIDTPGHMDFLAEVYRSLSVLDGAVLLVSAKDGIQAQTRILFHALQTMKIPTIFFINKIDQEGIDLPMVYQEMKAKLSSEIIVKQKVGQHPHINVTDNDDMEQWDAVIMGNDELLEKYMSGKPFKMSELEQEENRRFQNGTLFPVYHGSAKNNLGIRQLIEVIASKFYSSTPEGQSELCGQVFKIEYSEKRRRFVYVRIYSGTLHLRDVIKISEKEKIKITEMCVPTNGELYSSDTACSGDIVILPNDVLQLNSILGNEMLLPQRKFIENPLPMLQTTIAVKKSEQREILLGALTEISDGDPLLKYYVDTTTHEIILSFLGNVQMEVICAILEEKYHVEAEIKEPTVIYMERPLRKAEYTIHIEVPPNPFWASVGLSIEPLPIGSGVQYESRVSLGYLNQSFQNAVMEGVLYGCEQGLYGWKVTDCKICFEYGLYYSPVSTPADFRLLSPIVLEQALKKAGTELLEPYLHFEIYAPQEYLSRAYHDAPRYCADIVSTQVKNDEVILKGEIPARCIQEYRNDLTYFTNGQGVCLTELKGYQPAIGKFICQPRRPNSRIDKVRHMFHKLA</sequence>
<dbReference type="GO" id="GO:0046677">
    <property type="term" value="P:response to antibiotic"/>
    <property type="evidence" value="ECO:0007669"/>
    <property type="project" value="UniProtKB-KW"/>
</dbReference>
<dbReference type="InterPro" id="IPR031157">
    <property type="entry name" value="G_TR_CS"/>
</dbReference>
<dbReference type="GO" id="GO:0032790">
    <property type="term" value="P:ribosome disassembly"/>
    <property type="evidence" value="ECO:0007669"/>
    <property type="project" value="TreeGrafter"/>
</dbReference>
<evidence type="ECO:0000256" key="5">
    <source>
        <dbReference type="ARBA" id="ARBA00023251"/>
    </source>
</evidence>
<dbReference type="SMART" id="SM00889">
    <property type="entry name" value="EFG_IV"/>
    <property type="match status" value="1"/>
</dbReference>
<dbReference type="SUPFAM" id="SSF52540">
    <property type="entry name" value="P-loop containing nucleoside triphosphate hydrolases"/>
    <property type="match status" value="1"/>
</dbReference>
<dbReference type="PROSITE" id="PS00301">
    <property type="entry name" value="G_TR_1"/>
    <property type="match status" value="1"/>
</dbReference>
<dbReference type="CDD" id="cd01684">
    <property type="entry name" value="Tet_like_IV"/>
    <property type="match status" value="1"/>
</dbReference>
<dbReference type="Pfam" id="PF00679">
    <property type="entry name" value="EFG_C"/>
    <property type="match status" value="1"/>
</dbReference>
<dbReference type="InterPro" id="IPR000795">
    <property type="entry name" value="T_Tr_GTP-bd_dom"/>
</dbReference>
<dbReference type="InterPro" id="IPR000640">
    <property type="entry name" value="EFG_V-like"/>
</dbReference>